<dbReference type="EMBL" id="CM042883">
    <property type="protein sequence ID" value="KAI4375731.1"/>
    <property type="molecule type" value="Genomic_DNA"/>
</dbReference>
<proteinExistence type="predicted"/>
<evidence type="ECO:0000313" key="2">
    <source>
        <dbReference type="Proteomes" id="UP001057402"/>
    </source>
</evidence>
<protein>
    <submittedName>
        <fullName evidence="1">Uncharacterized protein</fullName>
    </submittedName>
</protein>
<dbReference type="Proteomes" id="UP001057402">
    <property type="component" value="Chromosome 4"/>
</dbReference>
<comment type="caution">
    <text evidence="1">The sequence shown here is derived from an EMBL/GenBank/DDBJ whole genome shotgun (WGS) entry which is preliminary data.</text>
</comment>
<organism evidence="1 2">
    <name type="scientific">Melastoma candidum</name>
    <dbReference type="NCBI Taxonomy" id="119954"/>
    <lineage>
        <taxon>Eukaryota</taxon>
        <taxon>Viridiplantae</taxon>
        <taxon>Streptophyta</taxon>
        <taxon>Embryophyta</taxon>
        <taxon>Tracheophyta</taxon>
        <taxon>Spermatophyta</taxon>
        <taxon>Magnoliopsida</taxon>
        <taxon>eudicotyledons</taxon>
        <taxon>Gunneridae</taxon>
        <taxon>Pentapetalae</taxon>
        <taxon>rosids</taxon>
        <taxon>malvids</taxon>
        <taxon>Myrtales</taxon>
        <taxon>Melastomataceae</taxon>
        <taxon>Melastomatoideae</taxon>
        <taxon>Melastomateae</taxon>
        <taxon>Melastoma</taxon>
    </lineage>
</organism>
<name>A0ACB9RBU5_9MYRT</name>
<keyword evidence="2" id="KW-1185">Reference proteome</keyword>
<accession>A0ACB9RBU5</accession>
<sequence length="383" mass="43863">MKDQRSNCFSGSPSVNPFFFFVVAAAFAYVLIVYDCHPALVVTGVTKSEPSCDLFRGNWVRNESYPLYNASRCPFAEQGFNCLANGRNDTDYMKYQWKPEECDVPRFDPKEALEGLRGKRVVFVGDSLSRTQWESFICMLITGVDDQKSVYEINRNGITRQIRFLGVRFASFDLQVDFYRSVFLVMPGSRPRGAPKRVTWTLRLDEIDDINKKWIDSDVLVFNSGHWWCHEKLSRAGLYFNNSMQLGMPIPSAFRRGLETWASWVDANVNKTRTRVFFRTFESTHWSGVGGRSCEITLLPSKEMGGRDKSFVTDTVLDVLEKMKTRVIPLRVTPMGAYRSDGHAGRWSYEPAVPDCTHWCLPGVPEAWNEILFSFILSKTKTS</sequence>
<gene>
    <name evidence="1" type="ORF">MLD38_013563</name>
</gene>
<evidence type="ECO:0000313" key="1">
    <source>
        <dbReference type="EMBL" id="KAI4375731.1"/>
    </source>
</evidence>
<reference evidence="2" key="1">
    <citation type="journal article" date="2023" name="Front. Plant Sci.">
        <title>Chromosomal-level genome assembly of Melastoma candidum provides insights into trichome evolution.</title>
        <authorList>
            <person name="Zhong Y."/>
            <person name="Wu W."/>
            <person name="Sun C."/>
            <person name="Zou P."/>
            <person name="Liu Y."/>
            <person name="Dai S."/>
            <person name="Zhou R."/>
        </authorList>
    </citation>
    <scope>NUCLEOTIDE SEQUENCE [LARGE SCALE GENOMIC DNA]</scope>
</reference>